<name>A0ABQ8LXV0_LABRO</name>
<organism evidence="1 2">
    <name type="scientific">Labeo rohita</name>
    <name type="common">Indian major carp</name>
    <name type="synonym">Cyprinus rohita</name>
    <dbReference type="NCBI Taxonomy" id="84645"/>
    <lineage>
        <taxon>Eukaryota</taxon>
        <taxon>Metazoa</taxon>
        <taxon>Chordata</taxon>
        <taxon>Craniata</taxon>
        <taxon>Vertebrata</taxon>
        <taxon>Euteleostomi</taxon>
        <taxon>Actinopterygii</taxon>
        <taxon>Neopterygii</taxon>
        <taxon>Teleostei</taxon>
        <taxon>Ostariophysi</taxon>
        <taxon>Cypriniformes</taxon>
        <taxon>Cyprinidae</taxon>
        <taxon>Labeoninae</taxon>
        <taxon>Labeonini</taxon>
        <taxon>Labeo</taxon>
    </lineage>
</organism>
<sequence length="302" mass="32499">MDLAGVYRDPLSTLCSIFQNGRPIEYYVEEFLYYSQLVPGDDTKIKDCFWSGLDPEVSLNLPDEDPSWTLSQYIDFVLLFCESPFSVKEVERVIHSMVATPESPCKMAASPDPLHKMAATPEPVAKMAATPEPVAKMAATPEPVAKMAATPEPVAKMAATPEPVAKMAATPEPVAKMAATPEPVAKMAATPEPVAKMAATPEPVAKMAALLGTACSAVEVFSHDLVVLSSSHLADSTLASCSASVPCLSPLTWTWPSIPSPVLPELLPLPGLSKCNQRSEQVFTAFLAIRREEKNRKMPVDD</sequence>
<protein>
    <submittedName>
        <fullName evidence="1">Foot protein 1 variant 1</fullName>
    </submittedName>
</protein>
<evidence type="ECO:0000313" key="2">
    <source>
        <dbReference type="Proteomes" id="UP000830375"/>
    </source>
</evidence>
<keyword evidence="2" id="KW-1185">Reference proteome</keyword>
<dbReference type="EMBL" id="JACTAM010000016">
    <property type="protein sequence ID" value="KAI2655463.1"/>
    <property type="molecule type" value="Genomic_DNA"/>
</dbReference>
<accession>A0ABQ8LXV0</accession>
<proteinExistence type="predicted"/>
<gene>
    <name evidence="1" type="ORF">H4Q32_017864</name>
</gene>
<dbReference type="Proteomes" id="UP000830375">
    <property type="component" value="Unassembled WGS sequence"/>
</dbReference>
<comment type="caution">
    <text evidence="1">The sequence shown here is derived from an EMBL/GenBank/DDBJ whole genome shotgun (WGS) entry which is preliminary data.</text>
</comment>
<reference evidence="1 2" key="1">
    <citation type="submission" date="2022-01" db="EMBL/GenBank/DDBJ databases">
        <title>A high-quality chromosome-level genome assembly of rohu carp, Labeo rohita.</title>
        <authorList>
            <person name="Arick M.A. II"/>
            <person name="Hsu C.-Y."/>
            <person name="Magbanua Z."/>
            <person name="Pechanova O."/>
            <person name="Grover C."/>
            <person name="Miller E."/>
            <person name="Thrash A."/>
            <person name="Ezzel L."/>
            <person name="Alam S."/>
            <person name="Benzie J."/>
            <person name="Hamilton M."/>
            <person name="Karsi A."/>
            <person name="Lawrence M.L."/>
            <person name="Peterson D.G."/>
        </authorList>
    </citation>
    <scope>NUCLEOTIDE SEQUENCE [LARGE SCALE GENOMIC DNA]</scope>
    <source>
        <strain evidence="2">BAU-BD-2019</strain>
        <tissue evidence="1">Blood</tissue>
    </source>
</reference>
<evidence type="ECO:0000313" key="1">
    <source>
        <dbReference type="EMBL" id="KAI2655463.1"/>
    </source>
</evidence>